<evidence type="ECO:0000313" key="2">
    <source>
        <dbReference type="EMBL" id="EOB02410.1"/>
    </source>
</evidence>
<gene>
    <name evidence="2" type="ORF">Anapl_04466</name>
</gene>
<dbReference type="Proteomes" id="UP000296049">
    <property type="component" value="Unassembled WGS sequence"/>
</dbReference>
<feature type="region of interest" description="Disordered" evidence="1">
    <location>
        <begin position="19"/>
        <end position="52"/>
    </location>
</feature>
<name>R0LL73_ANAPL</name>
<evidence type="ECO:0000313" key="3">
    <source>
        <dbReference type="Proteomes" id="UP000296049"/>
    </source>
</evidence>
<sequence>MALLLCSAPDTVTVTQVSMPSTSVPDSMGQGSHVSARAGQRDSLCRGVRSSRQIQARERTTGENRVHVSTVTISDSTDIPALRGVQPAAQKWTCATCPRRQNRSS</sequence>
<protein>
    <submittedName>
        <fullName evidence="2">Uncharacterized protein</fullName>
    </submittedName>
</protein>
<keyword evidence="3" id="KW-1185">Reference proteome</keyword>
<organism evidence="2 3">
    <name type="scientific">Anas platyrhynchos</name>
    <name type="common">Mallard</name>
    <name type="synonym">Anas boschas</name>
    <dbReference type="NCBI Taxonomy" id="8839"/>
    <lineage>
        <taxon>Eukaryota</taxon>
        <taxon>Metazoa</taxon>
        <taxon>Chordata</taxon>
        <taxon>Craniata</taxon>
        <taxon>Vertebrata</taxon>
        <taxon>Euteleostomi</taxon>
        <taxon>Archelosauria</taxon>
        <taxon>Archosauria</taxon>
        <taxon>Dinosauria</taxon>
        <taxon>Saurischia</taxon>
        <taxon>Theropoda</taxon>
        <taxon>Coelurosauria</taxon>
        <taxon>Aves</taxon>
        <taxon>Neognathae</taxon>
        <taxon>Galloanserae</taxon>
        <taxon>Anseriformes</taxon>
        <taxon>Anatidae</taxon>
        <taxon>Anatinae</taxon>
        <taxon>Anas</taxon>
    </lineage>
</organism>
<dbReference type="EMBL" id="KB742967">
    <property type="protein sequence ID" value="EOB02410.1"/>
    <property type="molecule type" value="Genomic_DNA"/>
</dbReference>
<proteinExistence type="predicted"/>
<dbReference type="AlphaFoldDB" id="R0LL73"/>
<reference evidence="3" key="1">
    <citation type="journal article" date="2013" name="Nat. Genet.">
        <title>The duck genome and transcriptome provide insight into an avian influenza virus reservoir species.</title>
        <authorList>
            <person name="Huang Y."/>
            <person name="Li Y."/>
            <person name="Burt D.W."/>
            <person name="Chen H."/>
            <person name="Zhang Y."/>
            <person name="Qian W."/>
            <person name="Kim H."/>
            <person name="Gan S."/>
            <person name="Zhao Y."/>
            <person name="Li J."/>
            <person name="Yi K."/>
            <person name="Feng H."/>
            <person name="Zhu P."/>
            <person name="Li B."/>
            <person name="Liu Q."/>
            <person name="Fairley S."/>
            <person name="Magor K.E."/>
            <person name="Du Z."/>
            <person name="Hu X."/>
            <person name="Goodman L."/>
            <person name="Tafer H."/>
            <person name="Vignal A."/>
            <person name="Lee T."/>
            <person name="Kim K.W."/>
            <person name="Sheng Z."/>
            <person name="An Y."/>
            <person name="Searle S."/>
            <person name="Herrero J."/>
            <person name="Groenen M.A."/>
            <person name="Crooijmans R.P."/>
            <person name="Faraut T."/>
            <person name="Cai Q."/>
            <person name="Webster R.G."/>
            <person name="Aldridge J.R."/>
            <person name="Warren W.C."/>
            <person name="Bartschat S."/>
            <person name="Kehr S."/>
            <person name="Marz M."/>
            <person name="Stadler P.F."/>
            <person name="Smith J."/>
            <person name="Kraus R.H."/>
            <person name="Zhao Y."/>
            <person name="Ren L."/>
            <person name="Fei J."/>
            <person name="Morisson M."/>
            <person name="Kaiser P."/>
            <person name="Griffin D.K."/>
            <person name="Rao M."/>
            <person name="Pitel F."/>
            <person name="Wang J."/>
            <person name="Li N."/>
        </authorList>
    </citation>
    <scope>NUCLEOTIDE SEQUENCE [LARGE SCALE GENOMIC DNA]</scope>
</reference>
<evidence type="ECO:0000256" key="1">
    <source>
        <dbReference type="SAM" id="MobiDB-lite"/>
    </source>
</evidence>
<feature type="compositionally biased region" description="Polar residues" evidence="1">
    <location>
        <begin position="19"/>
        <end position="33"/>
    </location>
</feature>
<accession>R0LL73</accession>